<evidence type="ECO:0000256" key="2">
    <source>
        <dbReference type="ARBA" id="ARBA00022723"/>
    </source>
</evidence>
<dbReference type="Proteomes" id="UP001385892">
    <property type="component" value="Unassembled WGS sequence"/>
</dbReference>
<dbReference type="RefSeq" id="WP_340343242.1">
    <property type="nucleotide sequence ID" value="NZ_JBBKZT010000007.1"/>
</dbReference>
<keyword evidence="8" id="KW-0927">Auxin signaling pathway</keyword>
<proteinExistence type="predicted"/>
<comment type="subcellular location">
    <subcellularLocation>
        <location evidence="1">Endoplasmic reticulum lumen</location>
    </subcellularLocation>
</comment>
<name>A0ABU8WKT4_9BURK</name>
<keyword evidence="2" id="KW-0479">Metal-binding</keyword>
<comment type="caution">
    <text evidence="10">The sequence shown here is derived from an EMBL/GenBank/DDBJ whole genome shotgun (WGS) entry which is preliminary data.</text>
</comment>
<evidence type="ECO:0000256" key="6">
    <source>
        <dbReference type="ARBA" id="ARBA00023170"/>
    </source>
</evidence>
<keyword evidence="7" id="KW-0325">Glycoprotein</keyword>
<protein>
    <submittedName>
        <fullName evidence="10">Cupin domain-containing protein</fullName>
    </submittedName>
</protein>
<keyword evidence="3" id="KW-0732">Signal</keyword>
<reference evidence="10 11" key="1">
    <citation type="submission" date="2024-03" db="EMBL/GenBank/DDBJ databases">
        <title>Novel species of the genus Variovorax.</title>
        <authorList>
            <person name="Liu Q."/>
            <person name="Xin Y.-H."/>
        </authorList>
    </citation>
    <scope>NUCLEOTIDE SEQUENCE [LARGE SCALE GENOMIC DNA]</scope>
    <source>
        <strain evidence="10 11">KACC 18900</strain>
    </source>
</reference>
<sequence>MTTPAFSTPIVSHADLPVAHIPGIEHRTLADERSGLHDLSVWQQTMAPGAATPPHRHDAEEVVVCHSGHGELHMQGRVHRFGPDSTLLIPRNVPHQIFSVGPEPMFCTATFATSRVEVFGPDDERMELPW</sequence>
<dbReference type="Pfam" id="PF07883">
    <property type="entry name" value="Cupin_2"/>
    <property type="match status" value="1"/>
</dbReference>
<evidence type="ECO:0000313" key="10">
    <source>
        <dbReference type="EMBL" id="MEJ8848101.1"/>
    </source>
</evidence>
<feature type="domain" description="Cupin type-2" evidence="9">
    <location>
        <begin position="44"/>
        <end position="107"/>
    </location>
</feature>
<gene>
    <name evidence="10" type="ORF">WKW82_15690</name>
</gene>
<keyword evidence="6" id="KW-0675">Receptor</keyword>
<evidence type="ECO:0000256" key="8">
    <source>
        <dbReference type="ARBA" id="ARBA00023294"/>
    </source>
</evidence>
<dbReference type="PANTHER" id="PTHR37236">
    <property type="entry name" value="AUXIN-BINDING PROTEIN 1"/>
    <property type="match status" value="1"/>
</dbReference>
<evidence type="ECO:0000256" key="5">
    <source>
        <dbReference type="ARBA" id="ARBA00022833"/>
    </source>
</evidence>
<keyword evidence="4" id="KW-0256">Endoplasmic reticulum</keyword>
<organism evidence="10 11">
    <name type="scientific">Variovorax rhizosphaerae</name>
    <dbReference type="NCBI Taxonomy" id="1836200"/>
    <lineage>
        <taxon>Bacteria</taxon>
        <taxon>Pseudomonadati</taxon>
        <taxon>Pseudomonadota</taxon>
        <taxon>Betaproteobacteria</taxon>
        <taxon>Burkholderiales</taxon>
        <taxon>Comamonadaceae</taxon>
        <taxon>Variovorax</taxon>
    </lineage>
</organism>
<dbReference type="EMBL" id="JBBKZT010000007">
    <property type="protein sequence ID" value="MEJ8848101.1"/>
    <property type="molecule type" value="Genomic_DNA"/>
</dbReference>
<keyword evidence="11" id="KW-1185">Reference proteome</keyword>
<dbReference type="InterPro" id="IPR014710">
    <property type="entry name" value="RmlC-like_jellyroll"/>
</dbReference>
<evidence type="ECO:0000256" key="4">
    <source>
        <dbReference type="ARBA" id="ARBA00022824"/>
    </source>
</evidence>
<evidence type="ECO:0000256" key="7">
    <source>
        <dbReference type="ARBA" id="ARBA00023180"/>
    </source>
</evidence>
<dbReference type="Gene3D" id="2.60.120.10">
    <property type="entry name" value="Jelly Rolls"/>
    <property type="match status" value="1"/>
</dbReference>
<evidence type="ECO:0000256" key="1">
    <source>
        <dbReference type="ARBA" id="ARBA00004319"/>
    </source>
</evidence>
<evidence type="ECO:0000259" key="9">
    <source>
        <dbReference type="Pfam" id="PF07883"/>
    </source>
</evidence>
<dbReference type="InterPro" id="IPR011051">
    <property type="entry name" value="RmlC_Cupin_sf"/>
</dbReference>
<accession>A0ABU8WKT4</accession>
<dbReference type="PRINTS" id="PR00655">
    <property type="entry name" value="AUXINBINDNGP"/>
</dbReference>
<dbReference type="InterPro" id="IPR000526">
    <property type="entry name" value="Auxin-bd"/>
</dbReference>
<evidence type="ECO:0000256" key="3">
    <source>
        <dbReference type="ARBA" id="ARBA00022729"/>
    </source>
</evidence>
<keyword evidence="5" id="KW-0862">Zinc</keyword>
<dbReference type="SUPFAM" id="SSF51182">
    <property type="entry name" value="RmlC-like cupins"/>
    <property type="match status" value="1"/>
</dbReference>
<evidence type="ECO:0000313" key="11">
    <source>
        <dbReference type="Proteomes" id="UP001385892"/>
    </source>
</evidence>
<dbReference type="PANTHER" id="PTHR37236:SF1">
    <property type="entry name" value="AUXIN-BINDING PROTEIN 1"/>
    <property type="match status" value="1"/>
</dbReference>
<dbReference type="InterPro" id="IPR013096">
    <property type="entry name" value="Cupin_2"/>
</dbReference>